<name>A0ABP9BIN0_9MICC</name>
<accession>A0ABP9BIN0</accession>
<evidence type="ECO:0000259" key="1">
    <source>
        <dbReference type="PROSITE" id="PS51186"/>
    </source>
</evidence>
<dbReference type="PROSITE" id="PS51186">
    <property type="entry name" value="GNAT"/>
    <property type="match status" value="1"/>
</dbReference>
<evidence type="ECO:0000313" key="3">
    <source>
        <dbReference type="Proteomes" id="UP001500187"/>
    </source>
</evidence>
<proteinExistence type="predicted"/>
<dbReference type="EMBL" id="BAABKP010000001">
    <property type="protein sequence ID" value="GAA4794709.1"/>
    <property type="molecule type" value="Genomic_DNA"/>
</dbReference>
<dbReference type="InterPro" id="IPR016181">
    <property type="entry name" value="Acyl_CoA_acyltransferase"/>
</dbReference>
<feature type="domain" description="N-acetyltransferase" evidence="1">
    <location>
        <begin position="10"/>
        <end position="173"/>
    </location>
</feature>
<dbReference type="Proteomes" id="UP001500187">
    <property type="component" value="Unassembled WGS sequence"/>
</dbReference>
<sequence length="189" mass="20638">MYPSLIAERFTLRPLRDADAAAIAAACVDPEIVRWCKSIPLNYTLDNARLFIDYTRVAASNGSELVWAIDYSGVFAGVVTLFDIEEDSAEVGFWMAPQMRGKGILKEALAVMMGFAFDPQGIGLNQLTWTAIEGNTASEKAALAVGFADIRTVPEGTFDRRLPGGEQPRLTARTATMTRAQWAEKGFPV</sequence>
<dbReference type="InterPro" id="IPR051908">
    <property type="entry name" value="Ribosomal_N-acetyltransferase"/>
</dbReference>
<keyword evidence="3" id="KW-1185">Reference proteome</keyword>
<reference evidence="3" key="1">
    <citation type="journal article" date="2019" name="Int. J. Syst. Evol. Microbiol.">
        <title>The Global Catalogue of Microorganisms (GCM) 10K type strain sequencing project: providing services to taxonomists for standard genome sequencing and annotation.</title>
        <authorList>
            <consortium name="The Broad Institute Genomics Platform"/>
            <consortium name="The Broad Institute Genome Sequencing Center for Infectious Disease"/>
            <person name="Wu L."/>
            <person name="Ma J."/>
        </authorList>
    </citation>
    <scope>NUCLEOTIDE SEQUENCE [LARGE SCALE GENOMIC DNA]</scope>
    <source>
        <strain evidence="3">JCM 18541</strain>
    </source>
</reference>
<comment type="caution">
    <text evidence="2">The sequence shown here is derived from an EMBL/GenBank/DDBJ whole genome shotgun (WGS) entry which is preliminary data.</text>
</comment>
<dbReference type="RefSeq" id="WP_345445601.1">
    <property type="nucleotide sequence ID" value="NZ_BAABKP010000001.1"/>
</dbReference>
<dbReference type="Gene3D" id="3.40.630.30">
    <property type="match status" value="1"/>
</dbReference>
<dbReference type="Pfam" id="PF13302">
    <property type="entry name" value="Acetyltransf_3"/>
    <property type="match status" value="1"/>
</dbReference>
<organism evidence="2 3">
    <name type="scientific">Rothia endophytica</name>
    <dbReference type="NCBI Taxonomy" id="1324766"/>
    <lineage>
        <taxon>Bacteria</taxon>
        <taxon>Bacillati</taxon>
        <taxon>Actinomycetota</taxon>
        <taxon>Actinomycetes</taxon>
        <taxon>Micrococcales</taxon>
        <taxon>Micrococcaceae</taxon>
        <taxon>Rothia</taxon>
    </lineage>
</organism>
<gene>
    <name evidence="2" type="ORF">GCM10023352_12130</name>
</gene>
<evidence type="ECO:0000313" key="2">
    <source>
        <dbReference type="EMBL" id="GAA4794709.1"/>
    </source>
</evidence>
<dbReference type="PANTHER" id="PTHR43441:SF10">
    <property type="entry name" value="ACETYLTRANSFERASE"/>
    <property type="match status" value="1"/>
</dbReference>
<protein>
    <submittedName>
        <fullName evidence="2">GNAT family N-acetyltransferase</fullName>
    </submittedName>
</protein>
<dbReference type="SUPFAM" id="SSF55729">
    <property type="entry name" value="Acyl-CoA N-acyltransferases (Nat)"/>
    <property type="match status" value="1"/>
</dbReference>
<dbReference type="PANTHER" id="PTHR43441">
    <property type="entry name" value="RIBOSOMAL-PROTEIN-SERINE ACETYLTRANSFERASE"/>
    <property type="match status" value="1"/>
</dbReference>
<dbReference type="InterPro" id="IPR000182">
    <property type="entry name" value="GNAT_dom"/>
</dbReference>